<evidence type="ECO:0000256" key="3">
    <source>
        <dbReference type="ARBA" id="ARBA00012744"/>
    </source>
</evidence>
<reference evidence="11" key="1">
    <citation type="journal article" date="2019" name="Int. J. Syst. Evol. Microbiol.">
        <title>The Global Catalogue of Microorganisms (GCM) 10K type strain sequencing project: providing services to taxonomists for standard genome sequencing and annotation.</title>
        <authorList>
            <consortium name="The Broad Institute Genomics Platform"/>
            <consortium name="The Broad Institute Genome Sequencing Center for Infectious Disease"/>
            <person name="Wu L."/>
            <person name="Ma J."/>
        </authorList>
    </citation>
    <scope>NUCLEOTIDE SEQUENCE [LARGE SCALE GENOMIC DNA]</scope>
    <source>
        <strain evidence="11">CGMCC 4.7638</strain>
    </source>
</reference>
<organism evidence="10 11">
    <name type="scientific">Amycolatopsis albidoflavus</name>
    <dbReference type="NCBI Taxonomy" id="102226"/>
    <lineage>
        <taxon>Bacteria</taxon>
        <taxon>Bacillati</taxon>
        <taxon>Actinomycetota</taxon>
        <taxon>Actinomycetes</taxon>
        <taxon>Pseudonocardiales</taxon>
        <taxon>Pseudonocardiaceae</taxon>
        <taxon>Amycolatopsis</taxon>
    </lineage>
</organism>
<evidence type="ECO:0000256" key="6">
    <source>
        <dbReference type="ARBA" id="ARBA00023277"/>
    </source>
</evidence>
<dbReference type="Gene3D" id="3.20.20.80">
    <property type="entry name" value="Glycosidases"/>
    <property type="match status" value="1"/>
</dbReference>
<dbReference type="InterPro" id="IPR017853">
    <property type="entry name" value="GH"/>
</dbReference>
<evidence type="ECO:0000256" key="5">
    <source>
        <dbReference type="ARBA" id="ARBA00023001"/>
    </source>
</evidence>
<keyword evidence="8" id="KW-0624">Polysaccharide degradation</keyword>
<keyword evidence="6" id="KW-0119">Carbohydrate metabolism</keyword>
<dbReference type="Pfam" id="PF00232">
    <property type="entry name" value="Glyco_hydro_1"/>
    <property type="match status" value="1"/>
</dbReference>
<dbReference type="Proteomes" id="UP001597542">
    <property type="component" value="Unassembled WGS sequence"/>
</dbReference>
<sequence length="478" mass="53105">MDGEYGFGQELSFPRDFVWGAATAAFQIEGATKEDGRGPSIWDTFAAIPGNVLDNDNGDFACDHFHRSGEDVDLMDRLGIPHYRFSLSWSRVQPDGKTVEPRGLAFYDRLADRLAERGIVPIATMYHWDLPQVLQDDGGWPNRDTVARFADYADMVFDRLSDRVRHWVTINEPFCSAFFGYGNGMHAPGISDHRAALRAAHHLLLAHGTALRRLREKAGSSHKFGIALNFAPAVIEAADEGYRQAARKFDCLQNRFFLDAVMGRGYPAESLADVAHLDALQPAVADGDLETIAAPLDWLGINYYAPCRPAPLAEAKWACDLPGLDSVGMLPGAEPLTSMGWEQAPDRLTQLLLWLTEYCEGLPLIVAENGAAFPDTVGPCGHVHDPQRVRYYVEHLTAVHQAIERGAKVEGYLAWSLLDNFEWAMGYSQRFGVVHVDFETQERRIKDSGWLLAQAIRTNAVPNAKHLRNDLGNDCVRG</sequence>
<keyword evidence="11" id="KW-1185">Reference proteome</keyword>
<dbReference type="GO" id="GO:0008422">
    <property type="term" value="F:beta-glucosidase activity"/>
    <property type="evidence" value="ECO:0007669"/>
    <property type="project" value="UniProtKB-EC"/>
</dbReference>
<keyword evidence="7 9" id="KW-0326">Glycosidase</keyword>
<dbReference type="PRINTS" id="PR00131">
    <property type="entry name" value="GLHYDRLASE1"/>
</dbReference>
<dbReference type="EMBL" id="JBHUKQ010000004">
    <property type="protein sequence ID" value="MFD2479650.1"/>
    <property type="molecule type" value="Genomic_DNA"/>
</dbReference>
<evidence type="ECO:0000256" key="2">
    <source>
        <dbReference type="ARBA" id="ARBA00010838"/>
    </source>
</evidence>
<dbReference type="RefSeq" id="WP_344277821.1">
    <property type="nucleotide sequence ID" value="NZ_BAAAHV010000013.1"/>
</dbReference>
<dbReference type="PANTHER" id="PTHR10353:SF36">
    <property type="entry name" value="LP05116P"/>
    <property type="match status" value="1"/>
</dbReference>
<evidence type="ECO:0000313" key="10">
    <source>
        <dbReference type="EMBL" id="MFD2479650.1"/>
    </source>
</evidence>
<comment type="similarity">
    <text evidence="2 9">Belongs to the glycosyl hydrolase 1 family.</text>
</comment>
<keyword evidence="4 9" id="KW-0378">Hydrolase</keyword>
<evidence type="ECO:0000256" key="7">
    <source>
        <dbReference type="ARBA" id="ARBA00023295"/>
    </source>
</evidence>
<comment type="caution">
    <text evidence="10">The sequence shown here is derived from an EMBL/GenBank/DDBJ whole genome shotgun (WGS) entry which is preliminary data.</text>
</comment>
<dbReference type="PANTHER" id="PTHR10353">
    <property type="entry name" value="GLYCOSYL HYDROLASE"/>
    <property type="match status" value="1"/>
</dbReference>
<name>A0ABW5HTQ5_9PSEU</name>
<evidence type="ECO:0000256" key="8">
    <source>
        <dbReference type="ARBA" id="ARBA00023326"/>
    </source>
</evidence>
<evidence type="ECO:0000256" key="1">
    <source>
        <dbReference type="ARBA" id="ARBA00000448"/>
    </source>
</evidence>
<dbReference type="NCBIfam" id="TIGR03356">
    <property type="entry name" value="BGL"/>
    <property type="match status" value="1"/>
</dbReference>
<dbReference type="EC" id="3.2.1.21" evidence="3 9"/>
<protein>
    <recommendedName>
        <fullName evidence="3 9">Beta-glucosidase</fullName>
        <ecNumber evidence="3 9">3.2.1.21</ecNumber>
    </recommendedName>
</protein>
<evidence type="ECO:0000313" key="11">
    <source>
        <dbReference type="Proteomes" id="UP001597542"/>
    </source>
</evidence>
<evidence type="ECO:0000256" key="9">
    <source>
        <dbReference type="RuleBase" id="RU361175"/>
    </source>
</evidence>
<keyword evidence="5" id="KW-0136">Cellulose degradation</keyword>
<proteinExistence type="inferred from homology"/>
<evidence type="ECO:0000256" key="4">
    <source>
        <dbReference type="ARBA" id="ARBA00022801"/>
    </source>
</evidence>
<accession>A0ABW5HTQ5</accession>
<dbReference type="SUPFAM" id="SSF51445">
    <property type="entry name" value="(Trans)glycosidases"/>
    <property type="match status" value="1"/>
</dbReference>
<gene>
    <name evidence="10" type="ORF">ACFSUT_05155</name>
</gene>
<dbReference type="InterPro" id="IPR017736">
    <property type="entry name" value="Glyco_hydro_1_beta-glucosidase"/>
</dbReference>
<dbReference type="PROSITE" id="PS00653">
    <property type="entry name" value="GLYCOSYL_HYDROL_F1_2"/>
    <property type="match status" value="1"/>
</dbReference>
<comment type="catalytic activity">
    <reaction evidence="1 9">
        <text>Hydrolysis of terminal, non-reducing beta-D-glucosyl residues with release of beta-D-glucose.</text>
        <dbReference type="EC" id="3.2.1.21"/>
    </reaction>
</comment>
<dbReference type="InterPro" id="IPR033132">
    <property type="entry name" value="GH_1_N_CS"/>
</dbReference>
<dbReference type="InterPro" id="IPR001360">
    <property type="entry name" value="Glyco_hydro_1"/>
</dbReference>